<gene>
    <name evidence="2" type="ORF">OKIOD_LOCUS888</name>
</gene>
<organism evidence="2 3">
    <name type="scientific">Oikopleura dioica</name>
    <name type="common">Tunicate</name>
    <dbReference type="NCBI Taxonomy" id="34765"/>
    <lineage>
        <taxon>Eukaryota</taxon>
        <taxon>Metazoa</taxon>
        <taxon>Chordata</taxon>
        <taxon>Tunicata</taxon>
        <taxon>Appendicularia</taxon>
        <taxon>Copelata</taxon>
        <taxon>Oikopleuridae</taxon>
        <taxon>Oikopleura</taxon>
    </lineage>
</organism>
<dbReference type="Proteomes" id="UP001158576">
    <property type="component" value="Chromosome PAR"/>
</dbReference>
<proteinExistence type="predicted"/>
<name>A0ABN7RNK0_OIKDI</name>
<evidence type="ECO:0000313" key="2">
    <source>
        <dbReference type="EMBL" id="CAG5079705.1"/>
    </source>
</evidence>
<dbReference type="EMBL" id="OU015568">
    <property type="protein sequence ID" value="CAG5079705.1"/>
    <property type="molecule type" value="Genomic_DNA"/>
</dbReference>
<accession>A0ABN7RNK0</accession>
<feature type="region of interest" description="Disordered" evidence="1">
    <location>
        <begin position="32"/>
        <end position="62"/>
    </location>
</feature>
<reference evidence="2 3" key="1">
    <citation type="submission" date="2021-04" db="EMBL/GenBank/DDBJ databases">
        <authorList>
            <person name="Bliznina A."/>
        </authorList>
    </citation>
    <scope>NUCLEOTIDE SEQUENCE [LARGE SCALE GENOMIC DNA]</scope>
</reference>
<protein>
    <submittedName>
        <fullName evidence="2">Oidioi.mRNA.OKI2018_I69.PAR.g9330.t1.cds</fullName>
    </submittedName>
</protein>
<feature type="compositionally biased region" description="Polar residues" evidence="1">
    <location>
        <begin position="39"/>
        <end position="51"/>
    </location>
</feature>
<evidence type="ECO:0000256" key="1">
    <source>
        <dbReference type="SAM" id="MobiDB-lite"/>
    </source>
</evidence>
<sequence>MAFLDKRRTSVVSFADPIEYTVGPESLKTTIKEKEDEQSNAATRNVSTASWDSIEKPEESDDRDNFGWFECLCCCCIKICNKI</sequence>
<evidence type="ECO:0000313" key="3">
    <source>
        <dbReference type="Proteomes" id="UP001158576"/>
    </source>
</evidence>
<keyword evidence="3" id="KW-1185">Reference proteome</keyword>